<evidence type="ECO:0000313" key="1">
    <source>
        <dbReference type="EMBL" id="SVD27707.1"/>
    </source>
</evidence>
<reference evidence="1" key="1">
    <citation type="submission" date="2018-05" db="EMBL/GenBank/DDBJ databases">
        <authorList>
            <person name="Lanie J.A."/>
            <person name="Ng W.-L."/>
            <person name="Kazmierczak K.M."/>
            <person name="Andrzejewski T.M."/>
            <person name="Davidsen T.M."/>
            <person name="Wayne K.J."/>
            <person name="Tettelin H."/>
            <person name="Glass J.I."/>
            <person name="Rusch D."/>
            <person name="Podicherti R."/>
            <person name="Tsui H.-C.T."/>
            <person name="Winkler M.E."/>
        </authorList>
    </citation>
    <scope>NUCLEOTIDE SEQUENCE</scope>
</reference>
<dbReference type="EMBL" id="UINC01140519">
    <property type="protein sequence ID" value="SVD27707.1"/>
    <property type="molecule type" value="Genomic_DNA"/>
</dbReference>
<proteinExistence type="predicted"/>
<accession>A0A382U157</accession>
<gene>
    <name evidence="1" type="ORF">METZ01_LOCUS380561</name>
</gene>
<dbReference type="AlphaFoldDB" id="A0A382U157"/>
<organism evidence="1">
    <name type="scientific">marine metagenome</name>
    <dbReference type="NCBI Taxonomy" id="408172"/>
    <lineage>
        <taxon>unclassified sequences</taxon>
        <taxon>metagenomes</taxon>
        <taxon>ecological metagenomes</taxon>
    </lineage>
</organism>
<protein>
    <submittedName>
        <fullName evidence="1">Uncharacterized protein</fullName>
    </submittedName>
</protein>
<name>A0A382U157_9ZZZZ</name>
<sequence length="75" mass="8033">IQESAGVNDDQVGSIVVGSRLITFRSELAQNSFGVNQGFWAAEADEADFWVHCSAMTGVVVLKGELVSGFPREVC</sequence>
<feature type="non-terminal residue" evidence="1">
    <location>
        <position position="1"/>
    </location>
</feature>